<name>A0A3B0SCE6_9ZZZZ</name>
<dbReference type="Pfam" id="PF00676">
    <property type="entry name" value="E1_dh"/>
    <property type="match status" value="1"/>
</dbReference>
<dbReference type="Gene3D" id="3.40.50.970">
    <property type="match status" value="1"/>
</dbReference>
<protein>
    <submittedName>
        <fullName evidence="3">Branched-chain alpha-keto acid dehydrogenase, E1 component, alpha subunit</fullName>
        <ecNumber evidence="3">1.2.4.4</ecNumber>
    </submittedName>
</protein>
<dbReference type="SUPFAM" id="SSF52518">
    <property type="entry name" value="Thiamin diphosphate-binding fold (THDP-binding)"/>
    <property type="match status" value="1"/>
</dbReference>
<keyword evidence="1 3" id="KW-0560">Oxidoreductase</keyword>
<dbReference type="EMBL" id="UOEI01000229">
    <property type="protein sequence ID" value="VAV98298.1"/>
    <property type="molecule type" value="Genomic_DNA"/>
</dbReference>
<reference evidence="3" key="1">
    <citation type="submission" date="2018-06" db="EMBL/GenBank/DDBJ databases">
        <authorList>
            <person name="Zhirakovskaya E."/>
        </authorList>
    </citation>
    <scope>NUCLEOTIDE SEQUENCE</scope>
</reference>
<dbReference type="GO" id="GO:0009083">
    <property type="term" value="P:branched-chain amino acid catabolic process"/>
    <property type="evidence" value="ECO:0007669"/>
    <property type="project" value="TreeGrafter"/>
</dbReference>
<dbReference type="InterPro" id="IPR001017">
    <property type="entry name" value="DH_E1"/>
</dbReference>
<accession>A0A3B0SCE6</accession>
<dbReference type="EC" id="1.2.4.4" evidence="3"/>
<dbReference type="AlphaFoldDB" id="A0A3B0SCE6"/>
<dbReference type="GO" id="GO:0003863">
    <property type="term" value="F:branched-chain 2-oxo acid dehydrogenase activity"/>
    <property type="evidence" value="ECO:0007669"/>
    <property type="project" value="UniProtKB-EC"/>
</dbReference>
<feature type="domain" description="Dehydrogenase E1 component" evidence="2">
    <location>
        <begin position="25"/>
        <end position="120"/>
    </location>
</feature>
<feature type="non-terminal residue" evidence="3">
    <location>
        <position position="125"/>
    </location>
</feature>
<proteinExistence type="predicted"/>
<evidence type="ECO:0000313" key="3">
    <source>
        <dbReference type="EMBL" id="VAV98298.1"/>
    </source>
</evidence>
<organism evidence="3">
    <name type="scientific">hydrothermal vent metagenome</name>
    <dbReference type="NCBI Taxonomy" id="652676"/>
    <lineage>
        <taxon>unclassified sequences</taxon>
        <taxon>metagenomes</taxon>
        <taxon>ecological metagenomes</taxon>
    </lineage>
</organism>
<dbReference type="InterPro" id="IPR050771">
    <property type="entry name" value="Alpha-ketoacid_DH_E1_comp"/>
</dbReference>
<dbReference type="PANTHER" id="PTHR43380">
    <property type="entry name" value="2-OXOISOVALERATE DEHYDROGENASE SUBUNIT ALPHA, MITOCHONDRIAL"/>
    <property type="match status" value="1"/>
</dbReference>
<gene>
    <name evidence="3" type="ORF">MNBD_ACTINO01-2270</name>
</gene>
<evidence type="ECO:0000256" key="1">
    <source>
        <dbReference type="ARBA" id="ARBA00023002"/>
    </source>
</evidence>
<sequence>MTLGLDSVMDHTALGLSDEDLLDLYRKMLLARRLDERMWALNRQGRVPFVVSVSGHEATQVGAAAAIDPSKDWSMPYYRDLAFALAIGITPEQVFAGVFAKEMDTSSGGRQLPNHWSEPKLNVFT</sequence>
<dbReference type="PANTHER" id="PTHR43380:SF1">
    <property type="entry name" value="2-OXOISOVALERATE DEHYDROGENASE SUBUNIT ALPHA, MITOCHONDRIAL"/>
    <property type="match status" value="1"/>
</dbReference>
<dbReference type="InterPro" id="IPR029061">
    <property type="entry name" value="THDP-binding"/>
</dbReference>
<evidence type="ECO:0000259" key="2">
    <source>
        <dbReference type="Pfam" id="PF00676"/>
    </source>
</evidence>